<reference evidence="3" key="1">
    <citation type="submission" date="2016-10" db="EMBL/GenBank/DDBJ databases">
        <authorList>
            <person name="Varghese N."/>
            <person name="Submissions S."/>
        </authorList>
    </citation>
    <scope>NUCLEOTIDE SEQUENCE [LARGE SCALE GENOMIC DNA]</scope>
    <source>
        <strain evidence="3">DSM 16858</strain>
    </source>
</reference>
<proteinExistence type="predicted"/>
<protein>
    <submittedName>
        <fullName evidence="2">Uncharacterized protein</fullName>
    </submittedName>
</protein>
<evidence type="ECO:0000256" key="1">
    <source>
        <dbReference type="SAM" id="SignalP"/>
    </source>
</evidence>
<dbReference type="AlphaFoldDB" id="A0A1I0KZQ1"/>
<dbReference type="RefSeq" id="WP_093524845.1">
    <property type="nucleotide sequence ID" value="NZ_FOIJ01000016.1"/>
</dbReference>
<feature type="chain" id="PRO_5011663676" evidence="1">
    <location>
        <begin position="26"/>
        <end position="135"/>
    </location>
</feature>
<accession>A0A1I0KZQ1</accession>
<feature type="signal peptide" evidence="1">
    <location>
        <begin position="1"/>
        <end position="25"/>
    </location>
</feature>
<dbReference type="PROSITE" id="PS51257">
    <property type="entry name" value="PROKAR_LIPOPROTEIN"/>
    <property type="match status" value="1"/>
</dbReference>
<name>A0A1I0KZQ1_9BACT</name>
<evidence type="ECO:0000313" key="2">
    <source>
        <dbReference type="EMBL" id="SEU32296.1"/>
    </source>
</evidence>
<evidence type="ECO:0000313" key="3">
    <source>
        <dbReference type="Proteomes" id="UP000199181"/>
    </source>
</evidence>
<dbReference type="Proteomes" id="UP000199181">
    <property type="component" value="Unassembled WGS sequence"/>
</dbReference>
<gene>
    <name evidence="2" type="ORF">SAMN05443639_116178</name>
</gene>
<organism evidence="2 3">
    <name type="scientific">Stigmatella erecta</name>
    <dbReference type="NCBI Taxonomy" id="83460"/>
    <lineage>
        <taxon>Bacteria</taxon>
        <taxon>Pseudomonadati</taxon>
        <taxon>Myxococcota</taxon>
        <taxon>Myxococcia</taxon>
        <taxon>Myxococcales</taxon>
        <taxon>Cystobacterineae</taxon>
        <taxon>Archangiaceae</taxon>
        <taxon>Stigmatella</taxon>
    </lineage>
</organism>
<keyword evidence="3" id="KW-1185">Reference proteome</keyword>
<sequence>MSPPRNVLSLLASCVLWLATGCGGTAPEALSLPQQAEAMAVCTARCAGAPSISCSGTTCQSVDHAYVLCDGLRTDCPAAPPSCTVTIGCEASGPLSCSGSSCQVLGPASTKVCGGVVCDGMAQWCPPLPGDLECY</sequence>
<keyword evidence="1" id="KW-0732">Signal</keyword>
<dbReference type="EMBL" id="FOIJ01000016">
    <property type="protein sequence ID" value="SEU32296.1"/>
    <property type="molecule type" value="Genomic_DNA"/>
</dbReference>